<dbReference type="AlphaFoldDB" id="A0A645FAS4"/>
<reference evidence="1" key="1">
    <citation type="submission" date="2019-08" db="EMBL/GenBank/DDBJ databases">
        <authorList>
            <person name="Kucharzyk K."/>
            <person name="Murdoch R.W."/>
            <person name="Higgins S."/>
            <person name="Loffler F."/>
        </authorList>
    </citation>
    <scope>NUCLEOTIDE SEQUENCE</scope>
</reference>
<proteinExistence type="predicted"/>
<gene>
    <name evidence="1" type="primary">metG_55</name>
    <name evidence="1" type="ORF">SDC9_156945</name>
</gene>
<dbReference type="GO" id="GO:0005524">
    <property type="term" value="F:ATP binding"/>
    <property type="evidence" value="ECO:0007669"/>
    <property type="project" value="InterPro"/>
</dbReference>
<keyword evidence="1" id="KW-0436">Ligase</keyword>
<dbReference type="GO" id="GO:0006418">
    <property type="term" value="P:tRNA aminoacylation for protein translation"/>
    <property type="evidence" value="ECO:0007669"/>
    <property type="project" value="InterPro"/>
</dbReference>
<organism evidence="1">
    <name type="scientific">bioreactor metagenome</name>
    <dbReference type="NCBI Taxonomy" id="1076179"/>
    <lineage>
        <taxon>unclassified sequences</taxon>
        <taxon>metagenomes</taxon>
        <taxon>ecological metagenomes</taxon>
    </lineage>
</organism>
<comment type="caution">
    <text evidence="1">The sequence shown here is derived from an EMBL/GenBank/DDBJ whole genome shotgun (WGS) entry which is preliminary data.</text>
</comment>
<dbReference type="InterPro" id="IPR009080">
    <property type="entry name" value="tRNAsynth_Ia_anticodon-bd"/>
</dbReference>
<dbReference type="GO" id="GO:0004825">
    <property type="term" value="F:methionine-tRNA ligase activity"/>
    <property type="evidence" value="ECO:0007669"/>
    <property type="project" value="UniProtKB-EC"/>
</dbReference>
<protein>
    <submittedName>
        <fullName evidence="1">Methionine--tRNA ligase</fullName>
        <ecNumber evidence="1">6.1.1.10</ecNumber>
    </submittedName>
</protein>
<name>A0A645FAS4_9ZZZZ</name>
<accession>A0A645FAS4</accession>
<evidence type="ECO:0000313" key="1">
    <source>
        <dbReference type="EMBL" id="MPN09654.1"/>
    </source>
</evidence>
<dbReference type="SUPFAM" id="SSF47323">
    <property type="entry name" value="Anticodon-binding domain of a subclass of class I aminoacyl-tRNA synthetases"/>
    <property type="match status" value="1"/>
</dbReference>
<dbReference type="Gene3D" id="1.10.730.10">
    <property type="entry name" value="Isoleucyl-tRNA Synthetase, Domain 1"/>
    <property type="match status" value="1"/>
</dbReference>
<dbReference type="EMBL" id="VSSQ01055782">
    <property type="protein sequence ID" value="MPN09654.1"/>
    <property type="molecule type" value="Genomic_DNA"/>
</dbReference>
<sequence length="256" mass="30002">MYFYAIAEMGIFMALNEGYKMPEIVPNRHILYGKTKASSSGDNKPPKADELLDYYTPEQLRLHFMNTSLSDRSVGFEPKAFMKGNSGFDNVLNEGNLATNVFNRLLRSCFYTIQKYNNGILPEYAVSSEVKRRADDVILEYEKLMSIFAFDKVFELLNLYLRDANKDWSTRSKNDNPDDIKKLISDSIHVIRTAAALFHPITPVSCEMIREYLNVDDRIWDWKYIFEPLNFFIDRNHTLKFLEPRIDFFKKHESQL</sequence>
<dbReference type="EC" id="6.1.1.10" evidence="1"/>